<reference evidence="1 2" key="1">
    <citation type="submission" date="2021-02" db="EMBL/GenBank/DDBJ databases">
        <title>Actinophytocola xerophila sp. nov., isolated from soil of cotton cropping field.</title>
        <authorList>
            <person name="Huang R."/>
            <person name="Chen X."/>
            <person name="Ge X."/>
            <person name="Liu W."/>
        </authorList>
    </citation>
    <scope>NUCLEOTIDE SEQUENCE [LARGE SCALE GENOMIC DNA]</scope>
    <source>
        <strain evidence="1 2">S1-96</strain>
    </source>
</reference>
<keyword evidence="2" id="KW-1185">Reference proteome</keyword>
<protein>
    <submittedName>
        <fullName evidence="1">Uncharacterized protein</fullName>
    </submittedName>
</protein>
<evidence type="ECO:0000313" key="1">
    <source>
        <dbReference type="EMBL" id="MCT2587585.1"/>
    </source>
</evidence>
<name>A0ABT2JI74_9PSEU</name>
<evidence type="ECO:0000313" key="2">
    <source>
        <dbReference type="Proteomes" id="UP001156441"/>
    </source>
</evidence>
<sequence>MEELLEITDLALVSYRLPDTGEIVPLLQIVPSKSNEERLLLVPPELVSVLASVVHRIRGEDGRVPLAARYDRTSE</sequence>
<proteinExistence type="predicted"/>
<dbReference type="Proteomes" id="UP001156441">
    <property type="component" value="Unassembled WGS sequence"/>
</dbReference>
<comment type="caution">
    <text evidence="1">The sequence shown here is derived from an EMBL/GenBank/DDBJ whole genome shotgun (WGS) entry which is preliminary data.</text>
</comment>
<dbReference type="EMBL" id="JAFFZE010000026">
    <property type="protein sequence ID" value="MCT2587585.1"/>
    <property type="molecule type" value="Genomic_DNA"/>
</dbReference>
<accession>A0ABT2JI74</accession>
<gene>
    <name evidence="1" type="ORF">JT362_31140</name>
</gene>
<organism evidence="1 2">
    <name type="scientific">Actinophytocola gossypii</name>
    <dbReference type="NCBI Taxonomy" id="2812003"/>
    <lineage>
        <taxon>Bacteria</taxon>
        <taxon>Bacillati</taxon>
        <taxon>Actinomycetota</taxon>
        <taxon>Actinomycetes</taxon>
        <taxon>Pseudonocardiales</taxon>
        <taxon>Pseudonocardiaceae</taxon>
    </lineage>
</organism>
<dbReference type="RefSeq" id="WP_260195492.1">
    <property type="nucleotide sequence ID" value="NZ_JAFFZE010000026.1"/>
</dbReference>